<feature type="region of interest" description="Disordered" evidence="1">
    <location>
        <begin position="23"/>
        <end position="43"/>
    </location>
</feature>
<evidence type="ECO:0000313" key="3">
    <source>
        <dbReference type="Proteomes" id="UP001642484"/>
    </source>
</evidence>
<proteinExistence type="predicted"/>
<reference evidence="2 3" key="1">
    <citation type="submission" date="2024-02" db="EMBL/GenBank/DDBJ databases">
        <authorList>
            <person name="Chen Y."/>
            <person name="Shah S."/>
            <person name="Dougan E. K."/>
            <person name="Thang M."/>
            <person name="Chan C."/>
        </authorList>
    </citation>
    <scope>NUCLEOTIDE SEQUENCE [LARGE SCALE GENOMIC DNA]</scope>
</reference>
<comment type="caution">
    <text evidence="2">The sequence shown here is derived from an EMBL/GenBank/DDBJ whole genome shotgun (WGS) entry which is preliminary data.</text>
</comment>
<name>A0ABP0MHP4_9DINO</name>
<gene>
    <name evidence="2" type="ORF">CCMP2556_LOCUS25941</name>
</gene>
<evidence type="ECO:0000313" key="2">
    <source>
        <dbReference type="EMBL" id="CAK9051014.1"/>
    </source>
</evidence>
<protein>
    <submittedName>
        <fullName evidence="2">Uncharacterized protein</fullName>
    </submittedName>
</protein>
<keyword evidence="3" id="KW-1185">Reference proteome</keyword>
<evidence type="ECO:0000256" key="1">
    <source>
        <dbReference type="SAM" id="MobiDB-lite"/>
    </source>
</evidence>
<dbReference type="EMBL" id="CAXAMN010017735">
    <property type="protein sequence ID" value="CAK9051014.1"/>
    <property type="molecule type" value="Genomic_DNA"/>
</dbReference>
<sequence length="55" mass="5972">MLKHALGEKKHLQLFVTSTTTTTYSTSSSVSSSVTSTTSTQSRTVHCRCTTPHLN</sequence>
<organism evidence="2 3">
    <name type="scientific">Durusdinium trenchii</name>
    <dbReference type="NCBI Taxonomy" id="1381693"/>
    <lineage>
        <taxon>Eukaryota</taxon>
        <taxon>Sar</taxon>
        <taxon>Alveolata</taxon>
        <taxon>Dinophyceae</taxon>
        <taxon>Suessiales</taxon>
        <taxon>Symbiodiniaceae</taxon>
        <taxon>Durusdinium</taxon>
    </lineage>
</organism>
<dbReference type="Proteomes" id="UP001642484">
    <property type="component" value="Unassembled WGS sequence"/>
</dbReference>
<accession>A0ABP0MHP4</accession>